<proteinExistence type="predicted"/>
<dbReference type="EMBL" id="LT629753">
    <property type="protein sequence ID" value="SDT16542.1"/>
    <property type="molecule type" value="Genomic_DNA"/>
</dbReference>
<organism evidence="1 2">
    <name type="scientific">Pseudomonas cedrina</name>
    <dbReference type="NCBI Taxonomy" id="651740"/>
    <lineage>
        <taxon>Bacteria</taxon>
        <taxon>Pseudomonadati</taxon>
        <taxon>Pseudomonadota</taxon>
        <taxon>Gammaproteobacteria</taxon>
        <taxon>Pseudomonadales</taxon>
        <taxon>Pseudomonadaceae</taxon>
        <taxon>Pseudomonas</taxon>
    </lineage>
</organism>
<evidence type="ECO:0000313" key="1">
    <source>
        <dbReference type="EMBL" id="SDT16542.1"/>
    </source>
</evidence>
<name>A0ABY0UTW3_PSECE</name>
<accession>A0ABY0UTW3</accession>
<keyword evidence="2" id="KW-1185">Reference proteome</keyword>
<dbReference type="Proteomes" id="UP000199576">
    <property type="component" value="Chromosome I"/>
</dbReference>
<reference evidence="1 2" key="1">
    <citation type="submission" date="2016-10" db="EMBL/GenBank/DDBJ databases">
        <authorList>
            <person name="Varghese N."/>
            <person name="Submissions S."/>
        </authorList>
    </citation>
    <scope>NUCLEOTIDE SEQUENCE [LARGE SCALE GENOMIC DNA]</scope>
    <source>
        <strain evidence="1 2">BS2981</strain>
    </source>
</reference>
<protein>
    <submittedName>
        <fullName evidence="1">Uncharacterized protein</fullName>
    </submittedName>
</protein>
<gene>
    <name evidence="1" type="ORF">SAMN04490182_3485</name>
</gene>
<sequence>MTLDLAGFHCKKAADFQHTIRFKKVTGNEIGRKQSSTVHSYTGGSHRRRAGPCRCHLHNRKRLILPGKHCIHLVTASGSALHSAAVQSVTRIAGGNGGCHGAVFVSFPPLGHRLHGLAFLPIQLSRHPHRGIAWRCFQPLAQGTQGAGRVRMGGSRDSGKFGGSRYYDHLRFSRRWAIMCADRRLAAMSS</sequence>
<evidence type="ECO:0000313" key="2">
    <source>
        <dbReference type="Proteomes" id="UP000199576"/>
    </source>
</evidence>